<sequence>MKAVEVSLYGIILHLNAGRAIMNQPLLINKDITPNESLSSIIERMQSRVEPFDLHMELKPIFDRLILSNAKENMSEVGVLSGPIDTRLIRVNRYISENYDKPITLRLLADLIHCNPVYLSNTYAKVFKISPIKYAQQVKMFKAKEILQHTSQSICDIVNQLGYISSSQFTDLFKRYHGVTPSKFRIMHLNKSNR</sequence>
<accession>A0ABV1KLY7</accession>
<evidence type="ECO:0000256" key="1">
    <source>
        <dbReference type="ARBA" id="ARBA00023015"/>
    </source>
</evidence>
<keyword evidence="6" id="KW-1185">Reference proteome</keyword>
<dbReference type="PANTHER" id="PTHR43280">
    <property type="entry name" value="ARAC-FAMILY TRANSCRIPTIONAL REGULATOR"/>
    <property type="match status" value="1"/>
</dbReference>
<dbReference type="SMART" id="SM00342">
    <property type="entry name" value="HTH_ARAC"/>
    <property type="match status" value="1"/>
</dbReference>
<name>A0ABV1KLY7_9BACL</name>
<dbReference type="EMBL" id="JASKHM010000001">
    <property type="protein sequence ID" value="MEQ4481062.1"/>
    <property type="molecule type" value="Genomic_DNA"/>
</dbReference>
<organism evidence="5 6">
    <name type="scientific">Cohnella silvisoli</name>
    <dbReference type="NCBI Taxonomy" id="2873699"/>
    <lineage>
        <taxon>Bacteria</taxon>
        <taxon>Bacillati</taxon>
        <taxon>Bacillota</taxon>
        <taxon>Bacilli</taxon>
        <taxon>Bacillales</taxon>
        <taxon>Paenibacillaceae</taxon>
        <taxon>Cohnella</taxon>
    </lineage>
</organism>
<dbReference type="PRINTS" id="PR00032">
    <property type="entry name" value="HTHARAC"/>
</dbReference>
<protein>
    <submittedName>
        <fullName evidence="5">AraC family transcriptional regulator</fullName>
    </submittedName>
</protein>
<keyword evidence="3" id="KW-0804">Transcription</keyword>
<proteinExistence type="predicted"/>
<evidence type="ECO:0000313" key="5">
    <source>
        <dbReference type="EMBL" id="MEQ4481062.1"/>
    </source>
</evidence>
<keyword evidence="2" id="KW-0238">DNA-binding</keyword>
<dbReference type="PANTHER" id="PTHR43280:SF28">
    <property type="entry name" value="HTH-TYPE TRANSCRIPTIONAL ACTIVATOR RHAS"/>
    <property type="match status" value="1"/>
</dbReference>
<dbReference type="Proteomes" id="UP001493487">
    <property type="component" value="Unassembled WGS sequence"/>
</dbReference>
<evidence type="ECO:0000259" key="4">
    <source>
        <dbReference type="PROSITE" id="PS01124"/>
    </source>
</evidence>
<evidence type="ECO:0000256" key="2">
    <source>
        <dbReference type="ARBA" id="ARBA00023125"/>
    </source>
</evidence>
<dbReference type="InterPro" id="IPR018060">
    <property type="entry name" value="HTH_AraC"/>
</dbReference>
<dbReference type="RefSeq" id="WP_232182535.1">
    <property type="nucleotide sequence ID" value="NZ_JAIOAP010000001.1"/>
</dbReference>
<dbReference type="InterPro" id="IPR009057">
    <property type="entry name" value="Homeodomain-like_sf"/>
</dbReference>
<dbReference type="Gene3D" id="1.10.10.60">
    <property type="entry name" value="Homeodomain-like"/>
    <property type="match status" value="2"/>
</dbReference>
<dbReference type="Pfam" id="PF12833">
    <property type="entry name" value="HTH_18"/>
    <property type="match status" value="1"/>
</dbReference>
<gene>
    <name evidence="5" type="ORF">QJS35_01495</name>
</gene>
<reference evidence="5 6" key="1">
    <citation type="journal article" date="2023" name="Genome Announc.">
        <title>Pan-Genome Analyses of the Genus Cohnella and Proposal of the Novel Species Cohnella silvisoli sp. nov., Isolated from Forest Soil.</title>
        <authorList>
            <person name="Wang C."/>
            <person name="Mao L."/>
            <person name="Bao G."/>
            <person name="Zhu H."/>
        </authorList>
    </citation>
    <scope>NUCLEOTIDE SEQUENCE [LARGE SCALE GENOMIC DNA]</scope>
    <source>
        <strain evidence="5 6">NL03-T5-1</strain>
    </source>
</reference>
<dbReference type="SUPFAM" id="SSF46689">
    <property type="entry name" value="Homeodomain-like"/>
    <property type="match status" value="2"/>
</dbReference>
<evidence type="ECO:0000313" key="6">
    <source>
        <dbReference type="Proteomes" id="UP001493487"/>
    </source>
</evidence>
<comment type="caution">
    <text evidence="5">The sequence shown here is derived from an EMBL/GenBank/DDBJ whole genome shotgun (WGS) entry which is preliminary data.</text>
</comment>
<evidence type="ECO:0000256" key="3">
    <source>
        <dbReference type="ARBA" id="ARBA00023163"/>
    </source>
</evidence>
<dbReference type="InterPro" id="IPR020449">
    <property type="entry name" value="Tscrpt_reg_AraC-type_HTH"/>
</dbReference>
<feature type="domain" description="HTH araC/xylS-type" evidence="4">
    <location>
        <begin position="89"/>
        <end position="187"/>
    </location>
</feature>
<dbReference type="PROSITE" id="PS01124">
    <property type="entry name" value="HTH_ARAC_FAMILY_2"/>
    <property type="match status" value="1"/>
</dbReference>
<keyword evidence="1" id="KW-0805">Transcription regulation</keyword>